<proteinExistence type="predicted"/>
<feature type="non-terminal residue" evidence="1">
    <location>
        <position position="1"/>
    </location>
</feature>
<name>A0A5J4U279_9EUKA</name>
<evidence type="ECO:0000313" key="2">
    <source>
        <dbReference type="Proteomes" id="UP000324800"/>
    </source>
</evidence>
<evidence type="ECO:0000313" key="1">
    <source>
        <dbReference type="EMBL" id="KAA6364399.1"/>
    </source>
</evidence>
<comment type="caution">
    <text evidence="1">The sequence shown here is derived from an EMBL/GenBank/DDBJ whole genome shotgun (WGS) entry which is preliminary data.</text>
</comment>
<sequence length="30" mass="3403">STDVIQLFDVGQYNLMIEKCINSKVNVIDC</sequence>
<reference evidence="1 2" key="1">
    <citation type="submission" date="2019-03" db="EMBL/GenBank/DDBJ databases">
        <title>Single cell metagenomics reveals metabolic interactions within the superorganism composed of flagellate Streblomastix strix and complex community of Bacteroidetes bacteria on its surface.</title>
        <authorList>
            <person name="Treitli S.C."/>
            <person name="Kolisko M."/>
            <person name="Husnik F."/>
            <person name="Keeling P."/>
            <person name="Hampl V."/>
        </authorList>
    </citation>
    <scope>NUCLEOTIDE SEQUENCE [LARGE SCALE GENOMIC DNA]</scope>
    <source>
        <strain evidence="1">ST1C</strain>
    </source>
</reference>
<organism evidence="1 2">
    <name type="scientific">Streblomastix strix</name>
    <dbReference type="NCBI Taxonomy" id="222440"/>
    <lineage>
        <taxon>Eukaryota</taxon>
        <taxon>Metamonada</taxon>
        <taxon>Preaxostyla</taxon>
        <taxon>Oxymonadida</taxon>
        <taxon>Streblomastigidae</taxon>
        <taxon>Streblomastix</taxon>
    </lineage>
</organism>
<dbReference type="AlphaFoldDB" id="A0A5J4U279"/>
<accession>A0A5J4U279</accession>
<dbReference type="Proteomes" id="UP000324800">
    <property type="component" value="Unassembled WGS sequence"/>
</dbReference>
<gene>
    <name evidence="1" type="ORF">EZS28_040073</name>
</gene>
<protein>
    <submittedName>
        <fullName evidence="1">Uncharacterized protein</fullName>
    </submittedName>
</protein>
<dbReference type="EMBL" id="SNRW01021700">
    <property type="protein sequence ID" value="KAA6364399.1"/>
    <property type="molecule type" value="Genomic_DNA"/>
</dbReference>